<name>A0A7R9KHM6_9ACAR</name>
<keyword evidence="2" id="KW-1185">Reference proteome</keyword>
<evidence type="ECO:0000313" key="1">
    <source>
        <dbReference type="EMBL" id="CAD7623348.1"/>
    </source>
</evidence>
<proteinExistence type="predicted"/>
<reference evidence="1" key="1">
    <citation type="submission" date="2020-11" db="EMBL/GenBank/DDBJ databases">
        <authorList>
            <person name="Tran Van P."/>
        </authorList>
    </citation>
    <scope>NUCLEOTIDE SEQUENCE</scope>
</reference>
<evidence type="ECO:0000313" key="2">
    <source>
        <dbReference type="Proteomes" id="UP000759131"/>
    </source>
</evidence>
<accession>A0A7R9KHM6</accession>
<protein>
    <submittedName>
        <fullName evidence="1">Uncharacterized protein</fullName>
    </submittedName>
</protein>
<dbReference type="AlphaFoldDB" id="A0A7R9KHM6"/>
<organism evidence="1">
    <name type="scientific">Medioppia subpectinata</name>
    <dbReference type="NCBI Taxonomy" id="1979941"/>
    <lineage>
        <taxon>Eukaryota</taxon>
        <taxon>Metazoa</taxon>
        <taxon>Ecdysozoa</taxon>
        <taxon>Arthropoda</taxon>
        <taxon>Chelicerata</taxon>
        <taxon>Arachnida</taxon>
        <taxon>Acari</taxon>
        <taxon>Acariformes</taxon>
        <taxon>Sarcoptiformes</taxon>
        <taxon>Oribatida</taxon>
        <taxon>Brachypylina</taxon>
        <taxon>Oppioidea</taxon>
        <taxon>Oppiidae</taxon>
        <taxon>Medioppia</taxon>
    </lineage>
</organism>
<dbReference type="Proteomes" id="UP000759131">
    <property type="component" value="Unassembled WGS sequence"/>
</dbReference>
<dbReference type="EMBL" id="CAJPIZ010001613">
    <property type="protein sequence ID" value="CAG2103778.1"/>
    <property type="molecule type" value="Genomic_DNA"/>
</dbReference>
<dbReference type="EMBL" id="OC856188">
    <property type="protein sequence ID" value="CAD7623348.1"/>
    <property type="molecule type" value="Genomic_DNA"/>
</dbReference>
<gene>
    <name evidence="1" type="ORF">OSB1V03_LOCUS3804</name>
</gene>
<sequence>MVYVRPMDSVTWLWRKRLLIHLRHFRSVCVIKVSHTTAHCATITAATRTATGTERLSHCRTVAVPAIAMRGITVWSVNPSTVCQTAVGSPVLWCWRWPLWSLVLWPEYSLENHARILVVTMVNTWMTLGPPPHTDRPTAVSPAAAQLTRPIHAMAAYNTLV</sequence>